<protein>
    <submittedName>
        <fullName evidence="1">Uncharacterized protein</fullName>
    </submittedName>
</protein>
<reference evidence="1 2" key="1">
    <citation type="submission" date="2024-08" db="EMBL/GenBank/DDBJ databases">
        <authorList>
            <person name="Ishaq N."/>
        </authorList>
    </citation>
    <scope>NUCLEOTIDE SEQUENCE [LARGE SCALE GENOMIC DNA]</scope>
    <source>
        <strain evidence="1 2">DSM 18651</strain>
    </source>
</reference>
<name>A0ABV4NUF3_9GAMM</name>
<evidence type="ECO:0000313" key="2">
    <source>
        <dbReference type="Proteomes" id="UP001569428"/>
    </source>
</evidence>
<dbReference type="RefSeq" id="WP_371836963.1">
    <property type="nucleotide sequence ID" value="NZ_JBGMEK010000001.1"/>
</dbReference>
<accession>A0ABV4NUF3</accession>
<comment type="caution">
    <text evidence="1">The sequence shown here is derived from an EMBL/GenBank/DDBJ whole genome shotgun (WGS) entry which is preliminary data.</text>
</comment>
<proteinExistence type="predicted"/>
<evidence type="ECO:0000313" key="1">
    <source>
        <dbReference type="EMBL" id="MFA0809342.1"/>
    </source>
</evidence>
<keyword evidence="2" id="KW-1185">Reference proteome</keyword>
<dbReference type="EMBL" id="JBGMEK010000001">
    <property type="protein sequence ID" value="MFA0809342.1"/>
    <property type="molecule type" value="Genomic_DNA"/>
</dbReference>
<gene>
    <name evidence="1" type="ORF">ACCI49_00300</name>
</gene>
<dbReference type="Proteomes" id="UP001569428">
    <property type="component" value="Unassembled WGS sequence"/>
</dbReference>
<organism evidence="1 2">
    <name type="scientific">Microbulbifer epialgicus</name>
    <dbReference type="NCBI Taxonomy" id="393907"/>
    <lineage>
        <taxon>Bacteria</taxon>
        <taxon>Pseudomonadati</taxon>
        <taxon>Pseudomonadota</taxon>
        <taxon>Gammaproteobacteria</taxon>
        <taxon>Cellvibrionales</taxon>
        <taxon>Microbulbiferaceae</taxon>
        <taxon>Microbulbifer</taxon>
    </lineage>
</organism>
<sequence>MSTRSLIVVKTHLNSFRSICVHSLGYPEYQGEILVKYFNNHEKALDLVNLGDLSYVGEGSKTKVLSNGNAFHESSSLEGAILAHPYGKQEYNYYFDGQQWHIEDPHRGSDSPNSFEQLNEALTPCEEGVSYQEYKISKNSKFLAKKVILKFGVYTNNKVNKQSEWSGRYRANLRLVGSIKDSCFRDY</sequence>